<keyword evidence="2" id="KW-0547">Nucleotide-binding</keyword>
<dbReference type="InterPro" id="IPR000719">
    <property type="entry name" value="Prot_kinase_dom"/>
</dbReference>
<evidence type="ECO:0000256" key="3">
    <source>
        <dbReference type="ARBA" id="ARBA00022777"/>
    </source>
</evidence>
<feature type="region of interest" description="Disordered" evidence="5">
    <location>
        <begin position="1"/>
        <end position="26"/>
    </location>
</feature>
<dbReference type="Gene3D" id="3.30.200.20">
    <property type="entry name" value="Phosphorylase Kinase, domain 1"/>
    <property type="match status" value="1"/>
</dbReference>
<proteinExistence type="predicted"/>
<evidence type="ECO:0000313" key="7">
    <source>
        <dbReference type="EMBL" id="PZR07285.1"/>
    </source>
</evidence>
<keyword evidence="3" id="KW-0418">Kinase</keyword>
<dbReference type="Pfam" id="PF00069">
    <property type="entry name" value="Pkinase"/>
    <property type="match status" value="1"/>
</dbReference>
<dbReference type="EMBL" id="QFQP01000032">
    <property type="protein sequence ID" value="PZR07285.1"/>
    <property type="molecule type" value="Genomic_DNA"/>
</dbReference>
<dbReference type="SMART" id="SM00220">
    <property type="entry name" value="S_TKc"/>
    <property type="match status" value="1"/>
</dbReference>
<organism evidence="7 8">
    <name type="scientific">Archangium gephyra</name>
    <dbReference type="NCBI Taxonomy" id="48"/>
    <lineage>
        <taxon>Bacteria</taxon>
        <taxon>Pseudomonadati</taxon>
        <taxon>Myxococcota</taxon>
        <taxon>Myxococcia</taxon>
        <taxon>Myxococcales</taxon>
        <taxon>Cystobacterineae</taxon>
        <taxon>Archangiaceae</taxon>
        <taxon>Archangium</taxon>
    </lineage>
</organism>
<comment type="caution">
    <text evidence="7">The sequence shown here is derived from an EMBL/GenBank/DDBJ whole genome shotgun (WGS) entry which is preliminary data.</text>
</comment>
<protein>
    <recommendedName>
        <fullName evidence="6">Protein kinase domain-containing protein</fullName>
    </recommendedName>
</protein>
<evidence type="ECO:0000256" key="2">
    <source>
        <dbReference type="ARBA" id="ARBA00022741"/>
    </source>
</evidence>
<dbReference type="PANTHER" id="PTHR43289:SF6">
    <property type="entry name" value="SERINE_THREONINE-PROTEIN KINASE NEKL-3"/>
    <property type="match status" value="1"/>
</dbReference>
<dbReference type="PROSITE" id="PS00108">
    <property type="entry name" value="PROTEIN_KINASE_ST"/>
    <property type="match status" value="1"/>
</dbReference>
<dbReference type="CDD" id="cd14014">
    <property type="entry name" value="STKc_PknB_like"/>
    <property type="match status" value="1"/>
</dbReference>
<reference evidence="7 8" key="1">
    <citation type="submission" date="2017-08" db="EMBL/GenBank/DDBJ databases">
        <title>Infants hospitalized years apart are colonized by the same room-sourced microbial strains.</title>
        <authorList>
            <person name="Brooks B."/>
            <person name="Olm M.R."/>
            <person name="Firek B.A."/>
            <person name="Baker R."/>
            <person name="Thomas B.C."/>
            <person name="Morowitz M.J."/>
            <person name="Banfield J.F."/>
        </authorList>
    </citation>
    <scope>NUCLEOTIDE SEQUENCE [LARGE SCALE GENOMIC DNA]</scope>
    <source>
        <strain evidence="7">S2_003_000_R2_14</strain>
    </source>
</reference>
<evidence type="ECO:0000256" key="1">
    <source>
        <dbReference type="ARBA" id="ARBA00022679"/>
    </source>
</evidence>
<dbReference type="InterPro" id="IPR011009">
    <property type="entry name" value="Kinase-like_dom_sf"/>
</dbReference>
<dbReference type="PROSITE" id="PS50011">
    <property type="entry name" value="PROTEIN_KINASE_DOM"/>
    <property type="match status" value="1"/>
</dbReference>
<dbReference type="GO" id="GO:0004674">
    <property type="term" value="F:protein serine/threonine kinase activity"/>
    <property type="evidence" value="ECO:0007669"/>
    <property type="project" value="TreeGrafter"/>
</dbReference>
<gene>
    <name evidence="7" type="ORF">DI536_27925</name>
</gene>
<evidence type="ECO:0000256" key="4">
    <source>
        <dbReference type="ARBA" id="ARBA00022840"/>
    </source>
</evidence>
<dbReference type="PANTHER" id="PTHR43289">
    <property type="entry name" value="MITOGEN-ACTIVATED PROTEIN KINASE KINASE KINASE 20-RELATED"/>
    <property type="match status" value="1"/>
</dbReference>
<dbReference type="GO" id="GO:0005524">
    <property type="term" value="F:ATP binding"/>
    <property type="evidence" value="ECO:0007669"/>
    <property type="project" value="UniProtKB-KW"/>
</dbReference>
<dbReference type="Gene3D" id="1.10.510.10">
    <property type="entry name" value="Transferase(Phosphotransferase) domain 1"/>
    <property type="match status" value="1"/>
</dbReference>
<name>A0A2W5T736_9BACT</name>
<keyword evidence="4" id="KW-0067">ATP-binding</keyword>
<sequence>MSDSDSESDLGATVTPDAPRLESGDEALPVAAADRYVIERELGAGGQAIVFAARDSALNREVALKTARKRGAEAGSFVREARITGQLEHPGIVPVHELGRTSQGELYCTQKLVRGRTFRAALDAATSLEARLKLLPHFINVCHAVAYAHSRGVVHRDLKPENVMLGEFGETVVLDWGVARVLGTPEESHPELSSATESATGSQSGKALEGVISGVTQQGSVIGTPLYMSPEQARGENAKVDARSDVWSLGVMLHELLAFTRPFENKDGRALLAEVSRGHVRPLREVANDVPPELCAIVDQALRAHQSERLGDARALATQLSDFLAGKRVAAYQYTSWELLKRFIAANKSVTLVSLAALLALGVSEIYAWRLVGQRDDALEESRTHLSAALREQAHGAELVHDWNGAAMAWSAAADAGTPGAELAVRVLSKWVTPALTLPGEMPVHASRGGAYDVESGVALLSAPSRGLFLLEGDDTWHLVENTTDPDKRSQPAAISTGGRARAWKAGVVHLRVDGADTTLPGTGAATALTFSDDGAVLAVATPTGVLRFSSAGDARDVLTPAPEQPTPSP</sequence>
<dbReference type="SUPFAM" id="SSF56112">
    <property type="entry name" value="Protein kinase-like (PK-like)"/>
    <property type="match status" value="1"/>
</dbReference>
<accession>A0A2W5T736</accession>
<evidence type="ECO:0000256" key="5">
    <source>
        <dbReference type="SAM" id="MobiDB-lite"/>
    </source>
</evidence>
<evidence type="ECO:0000259" key="6">
    <source>
        <dbReference type="PROSITE" id="PS50011"/>
    </source>
</evidence>
<dbReference type="Proteomes" id="UP000249061">
    <property type="component" value="Unassembled WGS sequence"/>
</dbReference>
<dbReference type="InterPro" id="IPR008271">
    <property type="entry name" value="Ser/Thr_kinase_AS"/>
</dbReference>
<feature type="domain" description="Protein kinase" evidence="6">
    <location>
        <begin position="36"/>
        <end position="324"/>
    </location>
</feature>
<dbReference type="AlphaFoldDB" id="A0A2W5T736"/>
<keyword evidence="1" id="KW-0808">Transferase</keyword>
<evidence type="ECO:0000313" key="8">
    <source>
        <dbReference type="Proteomes" id="UP000249061"/>
    </source>
</evidence>
<feature type="region of interest" description="Disordered" evidence="5">
    <location>
        <begin position="551"/>
        <end position="570"/>
    </location>
</feature>